<dbReference type="InterPro" id="IPR000847">
    <property type="entry name" value="LysR_HTH_N"/>
</dbReference>
<dbReference type="Pfam" id="PF00126">
    <property type="entry name" value="HTH_1"/>
    <property type="match status" value="1"/>
</dbReference>
<comment type="caution">
    <text evidence="6">The sequence shown here is derived from an EMBL/GenBank/DDBJ whole genome shotgun (WGS) entry which is preliminary data.</text>
</comment>
<comment type="similarity">
    <text evidence="1">Belongs to the LysR transcriptional regulatory family.</text>
</comment>
<evidence type="ECO:0000256" key="3">
    <source>
        <dbReference type="ARBA" id="ARBA00023125"/>
    </source>
</evidence>
<keyword evidence="4" id="KW-0804">Transcription</keyword>
<dbReference type="InterPro" id="IPR005119">
    <property type="entry name" value="LysR_subst-bd"/>
</dbReference>
<dbReference type="SUPFAM" id="SSF53850">
    <property type="entry name" value="Periplasmic binding protein-like II"/>
    <property type="match status" value="1"/>
</dbReference>
<feature type="domain" description="HTH lysR-type" evidence="5">
    <location>
        <begin position="3"/>
        <end position="60"/>
    </location>
</feature>
<evidence type="ECO:0000313" key="6">
    <source>
        <dbReference type="EMBL" id="GID61265.1"/>
    </source>
</evidence>
<evidence type="ECO:0000259" key="5">
    <source>
        <dbReference type="PROSITE" id="PS50931"/>
    </source>
</evidence>
<evidence type="ECO:0000256" key="4">
    <source>
        <dbReference type="ARBA" id="ARBA00023163"/>
    </source>
</evidence>
<dbReference type="Proteomes" id="UP000612282">
    <property type="component" value="Unassembled WGS sequence"/>
</dbReference>
<keyword evidence="7" id="KW-1185">Reference proteome</keyword>
<name>A0ABQ3XS19_9ACTN</name>
<keyword evidence="3" id="KW-0238">DNA-binding</keyword>
<organism evidence="6 7">
    <name type="scientific">Actinoplanes couchii</name>
    <dbReference type="NCBI Taxonomy" id="403638"/>
    <lineage>
        <taxon>Bacteria</taxon>
        <taxon>Bacillati</taxon>
        <taxon>Actinomycetota</taxon>
        <taxon>Actinomycetes</taxon>
        <taxon>Micromonosporales</taxon>
        <taxon>Micromonosporaceae</taxon>
        <taxon>Actinoplanes</taxon>
    </lineage>
</organism>
<dbReference type="InterPro" id="IPR036390">
    <property type="entry name" value="WH_DNA-bd_sf"/>
</dbReference>
<dbReference type="InterPro" id="IPR037402">
    <property type="entry name" value="YidZ_PBP2"/>
</dbReference>
<dbReference type="PANTHER" id="PTHR30118">
    <property type="entry name" value="HTH-TYPE TRANSCRIPTIONAL REGULATOR LEUO-RELATED"/>
    <property type="match status" value="1"/>
</dbReference>
<dbReference type="PRINTS" id="PR00039">
    <property type="entry name" value="HTHLYSR"/>
</dbReference>
<reference evidence="6 7" key="1">
    <citation type="submission" date="2021-01" db="EMBL/GenBank/DDBJ databases">
        <title>Whole genome shotgun sequence of Actinoplanes couchii NBRC 106145.</title>
        <authorList>
            <person name="Komaki H."/>
            <person name="Tamura T."/>
        </authorList>
    </citation>
    <scope>NUCLEOTIDE SEQUENCE [LARGE SCALE GENOMIC DNA]</scope>
    <source>
        <strain evidence="6 7">NBRC 106145</strain>
    </source>
</reference>
<dbReference type="Pfam" id="PF03466">
    <property type="entry name" value="LysR_substrate"/>
    <property type="match status" value="1"/>
</dbReference>
<keyword evidence="2" id="KW-0805">Transcription regulation</keyword>
<sequence length="291" mass="31832">MDIDLNLLRPLHALLTERNVTRAGHRVGVSQPAMSAALRRLRTHYGDPLLVRSGGELQLTRLGELLLHRTAEALAAAERVLTVQGDFDPGSSTRRFTVIASDYAVAVIGAALATSLRAAPGVTVEFRQHLDNADDDPETILRDNDLVILPRGHLDGFPSADLWQDRWVCLTGDDEPADLTTRRWVAAHHGSGIPLAPVARLSETGHHIRISVLAQSHLALPMILGSSGDLVALVQQRLADQLPQGTLTVRESPFLIPDLHEAMWWHPAHHDDAGNRWLRTLVAASAPALRR</sequence>
<evidence type="ECO:0000313" key="7">
    <source>
        <dbReference type="Proteomes" id="UP000612282"/>
    </source>
</evidence>
<dbReference type="InterPro" id="IPR050389">
    <property type="entry name" value="LysR-type_TF"/>
</dbReference>
<gene>
    <name evidence="6" type="ORF">Aco03nite_096690</name>
</gene>
<protein>
    <submittedName>
        <fullName evidence="6">LysR family transcriptional regulator</fullName>
    </submittedName>
</protein>
<dbReference type="Gene3D" id="3.40.190.10">
    <property type="entry name" value="Periplasmic binding protein-like II"/>
    <property type="match status" value="2"/>
</dbReference>
<dbReference type="CDD" id="cd08417">
    <property type="entry name" value="PBP2_Nitroaromatics_like"/>
    <property type="match status" value="1"/>
</dbReference>
<dbReference type="EMBL" id="BOMG01000122">
    <property type="protein sequence ID" value="GID61265.1"/>
    <property type="molecule type" value="Genomic_DNA"/>
</dbReference>
<dbReference type="RefSeq" id="WP_203809058.1">
    <property type="nucleotide sequence ID" value="NZ_BAAAQE010000119.1"/>
</dbReference>
<evidence type="ECO:0000256" key="1">
    <source>
        <dbReference type="ARBA" id="ARBA00009437"/>
    </source>
</evidence>
<dbReference type="SUPFAM" id="SSF46785">
    <property type="entry name" value="Winged helix' DNA-binding domain"/>
    <property type="match status" value="1"/>
</dbReference>
<evidence type="ECO:0000256" key="2">
    <source>
        <dbReference type="ARBA" id="ARBA00023015"/>
    </source>
</evidence>
<dbReference type="PANTHER" id="PTHR30118:SF15">
    <property type="entry name" value="TRANSCRIPTIONAL REGULATORY PROTEIN"/>
    <property type="match status" value="1"/>
</dbReference>
<accession>A0ABQ3XS19</accession>
<dbReference type="Gene3D" id="1.10.10.10">
    <property type="entry name" value="Winged helix-like DNA-binding domain superfamily/Winged helix DNA-binding domain"/>
    <property type="match status" value="1"/>
</dbReference>
<dbReference type="PROSITE" id="PS50931">
    <property type="entry name" value="HTH_LYSR"/>
    <property type="match status" value="1"/>
</dbReference>
<proteinExistence type="inferred from homology"/>
<dbReference type="InterPro" id="IPR036388">
    <property type="entry name" value="WH-like_DNA-bd_sf"/>
</dbReference>